<evidence type="ECO:0000313" key="2">
    <source>
        <dbReference type="EMBL" id="ABW01341.1"/>
    </source>
</evidence>
<dbReference type="InterPro" id="IPR038354">
    <property type="entry name" value="VKOR_sf"/>
</dbReference>
<keyword evidence="1" id="KW-0812">Transmembrane</keyword>
<name>A8MC35_CALMQ</name>
<keyword evidence="3" id="KW-1185">Reference proteome</keyword>
<feature type="transmembrane region" description="Helical" evidence="1">
    <location>
        <begin position="49"/>
        <end position="67"/>
    </location>
</feature>
<protein>
    <recommendedName>
        <fullName evidence="4">Vitamin K epoxide reductase</fullName>
    </recommendedName>
</protein>
<keyword evidence="1" id="KW-0472">Membrane</keyword>
<evidence type="ECO:0000313" key="3">
    <source>
        <dbReference type="Proteomes" id="UP000001137"/>
    </source>
</evidence>
<feature type="transmembrane region" description="Helical" evidence="1">
    <location>
        <begin position="73"/>
        <end position="91"/>
    </location>
</feature>
<feature type="transmembrane region" description="Helical" evidence="1">
    <location>
        <begin position="98"/>
        <end position="118"/>
    </location>
</feature>
<dbReference type="HOGENOM" id="CLU_2032988_0_0_2"/>
<sequence>MNYLAILPAAGSVLMAYYTYENSRRINACLPGVFNCELFSFLVPRRIRLAMAVGAMVTLALMAFLILINLYLYVIVLSLIGLVIGMYGVYLQVRKGAYCLYCLTTDVILFVMFILSVLRVV</sequence>
<dbReference type="EMBL" id="CP000852">
    <property type="protein sequence ID" value="ABW01341.1"/>
    <property type="molecule type" value="Genomic_DNA"/>
</dbReference>
<gene>
    <name evidence="2" type="ordered locus">Cmaq_0496</name>
</gene>
<dbReference type="RefSeq" id="WP_012185561.1">
    <property type="nucleotide sequence ID" value="NC_009954.1"/>
</dbReference>
<dbReference type="Gene3D" id="1.20.1440.130">
    <property type="entry name" value="VKOR domain"/>
    <property type="match status" value="1"/>
</dbReference>
<dbReference type="Proteomes" id="UP000001137">
    <property type="component" value="Chromosome"/>
</dbReference>
<keyword evidence="1" id="KW-1133">Transmembrane helix</keyword>
<organism evidence="2 3">
    <name type="scientific">Caldivirga maquilingensis (strain ATCC 700844 / DSM 13496 / JCM 10307 / IC-167)</name>
    <dbReference type="NCBI Taxonomy" id="397948"/>
    <lineage>
        <taxon>Archaea</taxon>
        <taxon>Thermoproteota</taxon>
        <taxon>Thermoprotei</taxon>
        <taxon>Thermoproteales</taxon>
        <taxon>Thermoproteaceae</taxon>
        <taxon>Caldivirga</taxon>
    </lineage>
</organism>
<accession>A8MC35</accession>
<dbReference type="KEGG" id="cma:Cmaq_0496"/>
<evidence type="ECO:0000256" key="1">
    <source>
        <dbReference type="SAM" id="Phobius"/>
    </source>
</evidence>
<reference evidence="2 3" key="1">
    <citation type="submission" date="2007-10" db="EMBL/GenBank/DDBJ databases">
        <title>Complete sequence of Caldivirga maquilingensis IC-167.</title>
        <authorList>
            <consortium name="US DOE Joint Genome Institute"/>
            <person name="Copeland A."/>
            <person name="Lucas S."/>
            <person name="Lapidus A."/>
            <person name="Barry K."/>
            <person name="Glavina del Rio T."/>
            <person name="Dalin E."/>
            <person name="Tice H."/>
            <person name="Pitluck S."/>
            <person name="Saunders E."/>
            <person name="Brettin T."/>
            <person name="Bruce D."/>
            <person name="Detter J.C."/>
            <person name="Han C."/>
            <person name="Schmutz J."/>
            <person name="Larimer F."/>
            <person name="Land M."/>
            <person name="Hauser L."/>
            <person name="Kyrpides N."/>
            <person name="Ivanova N."/>
            <person name="Biddle J.F."/>
            <person name="Zhang Z."/>
            <person name="Fitz-Gibbon S.T."/>
            <person name="Lowe T.M."/>
            <person name="Saltikov C."/>
            <person name="House C.H."/>
            <person name="Richardson P."/>
        </authorList>
    </citation>
    <scope>NUCLEOTIDE SEQUENCE [LARGE SCALE GENOMIC DNA]</scope>
    <source>
        <strain evidence="3">ATCC 700844 / DSM 13496 / JCM 10307 / IC-167</strain>
    </source>
</reference>
<dbReference type="eggNOG" id="arCOG10480">
    <property type="taxonomic scope" value="Archaea"/>
</dbReference>
<dbReference type="GeneID" id="5708711"/>
<dbReference type="AlphaFoldDB" id="A8MC35"/>
<evidence type="ECO:0008006" key="4">
    <source>
        <dbReference type="Google" id="ProtNLM"/>
    </source>
</evidence>
<proteinExistence type="predicted"/>